<evidence type="ECO:0000313" key="3">
    <source>
        <dbReference type="EMBL" id="CAD8087460.1"/>
    </source>
</evidence>
<comment type="similarity">
    <text evidence="1">Belongs to the CCZ1 family.</text>
</comment>
<name>A0A8S1N4W7_9CILI</name>
<keyword evidence="4" id="KW-1185">Reference proteome</keyword>
<organism evidence="3 4">
    <name type="scientific">Paramecium sonneborni</name>
    <dbReference type="NCBI Taxonomy" id="65129"/>
    <lineage>
        <taxon>Eukaryota</taxon>
        <taxon>Sar</taxon>
        <taxon>Alveolata</taxon>
        <taxon>Ciliophora</taxon>
        <taxon>Intramacronucleata</taxon>
        <taxon>Oligohymenophorea</taxon>
        <taxon>Peniculida</taxon>
        <taxon>Parameciidae</taxon>
        <taxon>Paramecium</taxon>
    </lineage>
</organism>
<proteinExistence type="inferred from homology"/>
<dbReference type="GO" id="GO:0016192">
    <property type="term" value="P:vesicle-mediated transport"/>
    <property type="evidence" value="ECO:0007669"/>
    <property type="project" value="InterPro"/>
</dbReference>
<sequence>MNQDQLNYDFQLKALFFFNPLAIPTVPKPSEQDQQDAKLIYYFPQSADIEEKRIQTGMAEGIFQFFAQFNPIPNILEQSENQNTNEQLQFQTIHLEQQTNIICRIRNDLFLFMTLAHQKIPKIQTISEDYFFSECYKFHYSLSKNLYTNVAENFVINFQLFFGYDVTYLDKFTQRWILCNSRPGPTMNLFYFQTFSLKYAKIDASTYMLLQQILTLGRQQEDQITDFLVFYSGHFLFSTLPHHKAILFKEHYFGCGLPWQVQENKINLKFPPYEQNQSAYLNFNNLKNIAKDSFTIQNVYINEQKKNIFTFLEKQLLIVIITNPLKNIQNLQNLSNIFSKNIDRLVFKLDLIVDQTIKQDFAKFIYFNGVNLAYRISTLLNVQKLSFENLRVLQLVYDKLNNCNQYVIRIAGVWFYGTKVNEKKVIYLLPANIQLSKIEEEVNKIVEQTFPNLLL</sequence>
<dbReference type="PANTHER" id="PTHR13056:SF0">
    <property type="entry name" value="VACUOLAR FUSION PROTEIN CCZ1 HOMOLOG-RELATED"/>
    <property type="match status" value="1"/>
</dbReference>
<feature type="domain" description="CCZ1/INTU/HSP4 first Longin" evidence="2">
    <location>
        <begin position="29"/>
        <end position="163"/>
    </location>
</feature>
<dbReference type="OrthoDB" id="298958at2759"/>
<dbReference type="InterPro" id="IPR043987">
    <property type="entry name" value="CCZ1/INTU/HSP4_longin_1"/>
</dbReference>
<dbReference type="Pfam" id="PF19031">
    <property type="entry name" value="Intu_longin_1"/>
    <property type="match status" value="1"/>
</dbReference>
<reference evidence="3" key="1">
    <citation type="submission" date="2021-01" db="EMBL/GenBank/DDBJ databases">
        <authorList>
            <consortium name="Genoscope - CEA"/>
            <person name="William W."/>
        </authorList>
    </citation>
    <scope>NUCLEOTIDE SEQUENCE</scope>
</reference>
<evidence type="ECO:0000256" key="1">
    <source>
        <dbReference type="ARBA" id="ARBA00005352"/>
    </source>
</evidence>
<gene>
    <name evidence="3" type="ORF">PSON_ATCC_30995.1.T0510192</name>
</gene>
<dbReference type="InterPro" id="IPR013176">
    <property type="entry name" value="Ccz1"/>
</dbReference>
<dbReference type="Proteomes" id="UP000692954">
    <property type="component" value="Unassembled WGS sequence"/>
</dbReference>
<comment type="caution">
    <text evidence="3">The sequence shown here is derived from an EMBL/GenBank/DDBJ whole genome shotgun (WGS) entry which is preliminary data.</text>
</comment>
<accession>A0A8S1N4W7</accession>
<dbReference type="AlphaFoldDB" id="A0A8S1N4W7"/>
<dbReference type="EMBL" id="CAJJDN010000051">
    <property type="protein sequence ID" value="CAD8087460.1"/>
    <property type="molecule type" value="Genomic_DNA"/>
</dbReference>
<evidence type="ECO:0000259" key="2">
    <source>
        <dbReference type="Pfam" id="PF19031"/>
    </source>
</evidence>
<protein>
    <recommendedName>
        <fullName evidence="2">CCZ1/INTU/HSP4 first Longin domain-containing protein</fullName>
    </recommendedName>
</protein>
<dbReference type="PANTHER" id="PTHR13056">
    <property type="entry name" value="VACUOLAR FUSION PROTEIN CCZ1 HOMOLOG-RELATED"/>
    <property type="match status" value="1"/>
</dbReference>
<evidence type="ECO:0000313" key="4">
    <source>
        <dbReference type="Proteomes" id="UP000692954"/>
    </source>
</evidence>
<dbReference type="GO" id="GO:0035658">
    <property type="term" value="C:Mon1-Ccz1 complex"/>
    <property type="evidence" value="ECO:0007669"/>
    <property type="project" value="InterPro"/>
</dbReference>